<dbReference type="AlphaFoldDB" id="A0A450YN18"/>
<accession>A0A450YN18</accession>
<sequence length="136" mass="15788">MSLKSTSKSSLRRASLRVSTGPAQRMYFSTLFSFETRRLRGDDDVSRGSVDGRHLESGLGEQYLPVRDVVIRPASNGAKHIDRKIHIYLRLFGSYYRYPTQYERFLQYRAEKLRVFRIDEGFGEISTNSLVSNSRR</sequence>
<name>A0A450YN18_9GAMM</name>
<protein>
    <submittedName>
        <fullName evidence="1">Uncharacterized protein</fullName>
    </submittedName>
</protein>
<gene>
    <name evidence="1" type="ORF">BECKTC1821E_GA0114239_102219</name>
</gene>
<organism evidence="1">
    <name type="scientific">Candidatus Kentrum sp. TC</name>
    <dbReference type="NCBI Taxonomy" id="2126339"/>
    <lineage>
        <taxon>Bacteria</taxon>
        <taxon>Pseudomonadati</taxon>
        <taxon>Pseudomonadota</taxon>
        <taxon>Gammaproteobacteria</taxon>
        <taxon>Candidatus Kentrum</taxon>
    </lineage>
</organism>
<proteinExistence type="predicted"/>
<reference evidence="1" key="1">
    <citation type="submission" date="2019-02" db="EMBL/GenBank/DDBJ databases">
        <authorList>
            <person name="Gruber-Vodicka R. H."/>
            <person name="Seah K. B. B."/>
        </authorList>
    </citation>
    <scope>NUCLEOTIDE SEQUENCE</scope>
    <source>
        <strain evidence="1">BECK_BZ125</strain>
    </source>
</reference>
<evidence type="ECO:0000313" key="1">
    <source>
        <dbReference type="EMBL" id="VFK42933.1"/>
    </source>
</evidence>
<dbReference type="EMBL" id="CAADFT010000022">
    <property type="protein sequence ID" value="VFK42933.1"/>
    <property type="molecule type" value="Genomic_DNA"/>
</dbReference>